<gene>
    <name evidence="2" type="ORF">PAPOLLO_LOCUS4250</name>
</gene>
<evidence type="ECO:0000256" key="1">
    <source>
        <dbReference type="SAM" id="MobiDB-lite"/>
    </source>
</evidence>
<sequence>MASDRARKLISLALNTEQHGDSLTTRQELLLNKGNTIINNNFDADQNSRYTNTLNNVINMMDNPTESSLNVPLEDYIEHYSLVENAQIEIVDVPDFLLHLTVYDSSMRENFNDTYIENCDLISNFSDNFGDPKLVPYSSSSENDSDTSLPEKSKFSKRRTQVNKNTWFAEKNKKLREKGSQYYGKIKKNSKWVYESLREPKRLKDRCKCSRKTGIIKCGIIKDEERMKLFNQFWKTYTWGEKKIFVNDTVQSAQPKTV</sequence>
<proteinExistence type="predicted"/>
<evidence type="ECO:0000313" key="2">
    <source>
        <dbReference type="EMBL" id="CAG4950609.1"/>
    </source>
</evidence>
<keyword evidence="3" id="KW-1185">Reference proteome</keyword>
<evidence type="ECO:0000313" key="3">
    <source>
        <dbReference type="Proteomes" id="UP000691718"/>
    </source>
</evidence>
<dbReference type="OrthoDB" id="7427125at2759"/>
<organism evidence="2 3">
    <name type="scientific">Parnassius apollo</name>
    <name type="common">Apollo butterfly</name>
    <name type="synonym">Papilio apollo</name>
    <dbReference type="NCBI Taxonomy" id="110799"/>
    <lineage>
        <taxon>Eukaryota</taxon>
        <taxon>Metazoa</taxon>
        <taxon>Ecdysozoa</taxon>
        <taxon>Arthropoda</taxon>
        <taxon>Hexapoda</taxon>
        <taxon>Insecta</taxon>
        <taxon>Pterygota</taxon>
        <taxon>Neoptera</taxon>
        <taxon>Endopterygota</taxon>
        <taxon>Lepidoptera</taxon>
        <taxon>Glossata</taxon>
        <taxon>Ditrysia</taxon>
        <taxon>Papilionoidea</taxon>
        <taxon>Papilionidae</taxon>
        <taxon>Parnassiinae</taxon>
        <taxon>Parnassini</taxon>
        <taxon>Parnassius</taxon>
        <taxon>Parnassius</taxon>
    </lineage>
</organism>
<dbReference type="EMBL" id="CAJQZP010000233">
    <property type="protein sequence ID" value="CAG4950609.1"/>
    <property type="molecule type" value="Genomic_DNA"/>
</dbReference>
<reference evidence="2" key="1">
    <citation type="submission" date="2021-04" db="EMBL/GenBank/DDBJ databases">
        <authorList>
            <person name="Tunstrom K."/>
        </authorList>
    </citation>
    <scope>NUCLEOTIDE SEQUENCE</scope>
</reference>
<name>A0A8S3WAW2_PARAO</name>
<feature type="region of interest" description="Disordered" evidence="1">
    <location>
        <begin position="136"/>
        <end position="158"/>
    </location>
</feature>
<comment type="caution">
    <text evidence="2">The sequence shown here is derived from an EMBL/GenBank/DDBJ whole genome shotgun (WGS) entry which is preliminary data.</text>
</comment>
<accession>A0A8S3WAW2</accession>
<protein>
    <submittedName>
        <fullName evidence="2">(apollo) hypothetical protein</fullName>
    </submittedName>
</protein>
<feature type="compositionally biased region" description="Low complexity" evidence="1">
    <location>
        <begin position="138"/>
        <end position="148"/>
    </location>
</feature>
<dbReference type="Proteomes" id="UP000691718">
    <property type="component" value="Unassembled WGS sequence"/>
</dbReference>
<dbReference type="AlphaFoldDB" id="A0A8S3WAW2"/>